<dbReference type="EMBL" id="KN835159">
    <property type="protein sequence ID" value="KIK46455.1"/>
    <property type="molecule type" value="Genomic_DNA"/>
</dbReference>
<reference evidence="1 2" key="1">
    <citation type="submission" date="2014-04" db="EMBL/GenBank/DDBJ databases">
        <authorList>
            <consortium name="DOE Joint Genome Institute"/>
            <person name="Kuo A."/>
            <person name="Ruytinx J."/>
            <person name="Rineau F."/>
            <person name="Colpaert J."/>
            <person name="Kohler A."/>
            <person name="Nagy L.G."/>
            <person name="Floudas D."/>
            <person name="Copeland A."/>
            <person name="Barry K.W."/>
            <person name="Cichocki N."/>
            <person name="Veneault-Fourrey C."/>
            <person name="LaButti K."/>
            <person name="Lindquist E.A."/>
            <person name="Lipzen A."/>
            <person name="Lundell T."/>
            <person name="Morin E."/>
            <person name="Murat C."/>
            <person name="Sun H."/>
            <person name="Tunlid A."/>
            <person name="Henrissat B."/>
            <person name="Grigoriev I.V."/>
            <person name="Hibbett D.S."/>
            <person name="Martin F."/>
            <person name="Nordberg H.P."/>
            <person name="Cantor M.N."/>
            <person name="Hua S.X."/>
        </authorList>
    </citation>
    <scope>NUCLEOTIDE SEQUENCE [LARGE SCALE GENOMIC DNA]</scope>
    <source>
        <strain evidence="1 2">UH-Slu-Lm8-n1</strain>
    </source>
</reference>
<dbReference type="InParanoid" id="A0A0D0A8K8"/>
<dbReference type="Proteomes" id="UP000054485">
    <property type="component" value="Unassembled WGS sequence"/>
</dbReference>
<accession>A0A0D0A8K8</accession>
<name>A0A0D0A8K8_9AGAM</name>
<gene>
    <name evidence="1" type="ORF">CY34DRAFT_412294</name>
</gene>
<proteinExistence type="predicted"/>
<reference evidence="2" key="2">
    <citation type="submission" date="2015-01" db="EMBL/GenBank/DDBJ databases">
        <title>Evolutionary Origins and Diversification of the Mycorrhizal Mutualists.</title>
        <authorList>
            <consortium name="DOE Joint Genome Institute"/>
            <consortium name="Mycorrhizal Genomics Consortium"/>
            <person name="Kohler A."/>
            <person name="Kuo A."/>
            <person name="Nagy L.G."/>
            <person name="Floudas D."/>
            <person name="Copeland A."/>
            <person name="Barry K.W."/>
            <person name="Cichocki N."/>
            <person name="Veneault-Fourrey C."/>
            <person name="LaButti K."/>
            <person name="Lindquist E.A."/>
            <person name="Lipzen A."/>
            <person name="Lundell T."/>
            <person name="Morin E."/>
            <person name="Murat C."/>
            <person name="Riley R."/>
            <person name="Ohm R."/>
            <person name="Sun H."/>
            <person name="Tunlid A."/>
            <person name="Henrissat B."/>
            <person name="Grigoriev I.V."/>
            <person name="Hibbett D.S."/>
            <person name="Martin F."/>
        </authorList>
    </citation>
    <scope>NUCLEOTIDE SEQUENCE [LARGE SCALE GENOMIC DNA]</scope>
    <source>
        <strain evidence="2">UH-Slu-Lm8-n1</strain>
    </source>
</reference>
<evidence type="ECO:0000313" key="1">
    <source>
        <dbReference type="EMBL" id="KIK46455.1"/>
    </source>
</evidence>
<evidence type="ECO:0000313" key="2">
    <source>
        <dbReference type="Proteomes" id="UP000054485"/>
    </source>
</evidence>
<organism evidence="1 2">
    <name type="scientific">Suillus luteus UH-Slu-Lm8-n1</name>
    <dbReference type="NCBI Taxonomy" id="930992"/>
    <lineage>
        <taxon>Eukaryota</taxon>
        <taxon>Fungi</taxon>
        <taxon>Dikarya</taxon>
        <taxon>Basidiomycota</taxon>
        <taxon>Agaricomycotina</taxon>
        <taxon>Agaricomycetes</taxon>
        <taxon>Agaricomycetidae</taxon>
        <taxon>Boletales</taxon>
        <taxon>Suillineae</taxon>
        <taxon>Suillaceae</taxon>
        <taxon>Suillus</taxon>
    </lineage>
</organism>
<dbReference type="AlphaFoldDB" id="A0A0D0A8K8"/>
<sequence>MIRFNQVCHYVRNIANGLSLTLQARYMSDTISRHTLRLICNAISTISSTWLYHKAIYLNEYV</sequence>
<keyword evidence="2" id="KW-1185">Reference proteome</keyword>
<dbReference type="HOGENOM" id="CLU_2905674_0_0_1"/>
<protein>
    <submittedName>
        <fullName evidence="1">Uncharacterized protein</fullName>
    </submittedName>
</protein>